<accession>G3I2C1</accession>
<evidence type="ECO:0000259" key="1">
    <source>
        <dbReference type="PROSITE" id="PS50904"/>
    </source>
</evidence>
<dbReference type="InterPro" id="IPR037365">
    <property type="entry name" value="Slowmo/Ups"/>
</dbReference>
<name>G3I2C1_CRIGR</name>
<dbReference type="InParanoid" id="G3I2C1"/>
<dbReference type="GO" id="GO:0005758">
    <property type="term" value="C:mitochondrial intermembrane space"/>
    <property type="evidence" value="ECO:0007669"/>
    <property type="project" value="InterPro"/>
</dbReference>
<dbReference type="PROSITE" id="PS50904">
    <property type="entry name" value="PRELI_MSF1"/>
    <property type="match status" value="1"/>
</dbReference>
<dbReference type="STRING" id="10029.G3I2C1"/>
<evidence type="ECO:0000313" key="2">
    <source>
        <dbReference type="EMBL" id="EGV99719.1"/>
    </source>
</evidence>
<dbReference type="InterPro" id="IPR006797">
    <property type="entry name" value="PRELI/MSF1_dom"/>
</dbReference>
<dbReference type="PANTHER" id="PTHR11158">
    <property type="entry name" value="MSF1/PX19 RELATED"/>
    <property type="match status" value="1"/>
</dbReference>
<protein>
    <submittedName>
        <fullName evidence="2">Protein slowmo-like 2</fullName>
    </submittedName>
</protein>
<evidence type="ECO:0000313" key="3">
    <source>
        <dbReference type="Proteomes" id="UP000001075"/>
    </source>
</evidence>
<dbReference type="Proteomes" id="UP000001075">
    <property type="component" value="Unassembled WGS sequence"/>
</dbReference>
<organism evidence="2 3">
    <name type="scientific">Cricetulus griseus</name>
    <name type="common">Chinese hamster</name>
    <name type="synonym">Cricetulus barabensis griseus</name>
    <dbReference type="NCBI Taxonomy" id="10029"/>
    <lineage>
        <taxon>Eukaryota</taxon>
        <taxon>Metazoa</taxon>
        <taxon>Chordata</taxon>
        <taxon>Craniata</taxon>
        <taxon>Vertebrata</taxon>
        <taxon>Euteleostomi</taxon>
        <taxon>Mammalia</taxon>
        <taxon>Eutheria</taxon>
        <taxon>Euarchontoglires</taxon>
        <taxon>Glires</taxon>
        <taxon>Rodentia</taxon>
        <taxon>Myomorpha</taxon>
        <taxon>Muroidea</taxon>
        <taxon>Cricetidae</taxon>
        <taxon>Cricetinae</taxon>
        <taxon>Cricetulus</taxon>
    </lineage>
</organism>
<gene>
    <name evidence="2" type="ORF">I79_017550</name>
</gene>
<dbReference type="Pfam" id="PF04707">
    <property type="entry name" value="PRELI"/>
    <property type="match status" value="1"/>
</dbReference>
<reference evidence="3" key="1">
    <citation type="journal article" date="2011" name="Nat. Biotechnol.">
        <title>The genomic sequence of the Chinese hamster ovary (CHO)-K1 cell line.</title>
        <authorList>
            <person name="Xu X."/>
            <person name="Nagarajan H."/>
            <person name="Lewis N.E."/>
            <person name="Pan S."/>
            <person name="Cai Z."/>
            <person name="Liu X."/>
            <person name="Chen W."/>
            <person name="Xie M."/>
            <person name="Wang W."/>
            <person name="Hammond S."/>
            <person name="Andersen M.R."/>
            <person name="Neff N."/>
            <person name="Passarelli B."/>
            <person name="Koh W."/>
            <person name="Fan H.C."/>
            <person name="Wang J."/>
            <person name="Gui Y."/>
            <person name="Lee K.H."/>
            <person name="Betenbaugh M.J."/>
            <person name="Quake S.R."/>
            <person name="Famili I."/>
            <person name="Palsson B.O."/>
            <person name="Wang J."/>
        </authorList>
    </citation>
    <scope>NUCLEOTIDE SEQUENCE [LARGE SCALE GENOMIC DNA]</scope>
    <source>
        <strain evidence="3">CHO K1 cell line</strain>
    </source>
</reference>
<sequence length="126" mass="13989">MKTYVQEHSVGDPVMNTMELKSTNVSFTNMVSVEERLSYRPHPGEPEITVFTQKVIITSKGVSLSSYLEGLTTNTVEWEIHKLNAQKKPKETNGGRSSIGGKIDNGDWCAATGPPRLSKQTYLFVI</sequence>
<feature type="domain" description="PRELI/MSF1" evidence="1">
    <location>
        <begin position="1"/>
        <end position="99"/>
    </location>
</feature>
<dbReference type="EMBL" id="JH001126">
    <property type="protein sequence ID" value="EGV99719.1"/>
    <property type="molecule type" value="Genomic_DNA"/>
</dbReference>
<dbReference type="AlphaFoldDB" id="G3I2C1"/>
<proteinExistence type="predicted"/>